<dbReference type="Proteomes" id="UP000729357">
    <property type="component" value="Unassembled WGS sequence"/>
</dbReference>
<organism evidence="1 2">
    <name type="scientific">Aureobasidium melanogenum</name>
    <name type="common">Aureobasidium pullulans var. melanogenum</name>
    <dbReference type="NCBI Taxonomy" id="46634"/>
    <lineage>
        <taxon>Eukaryota</taxon>
        <taxon>Fungi</taxon>
        <taxon>Dikarya</taxon>
        <taxon>Ascomycota</taxon>
        <taxon>Pezizomycotina</taxon>
        <taxon>Dothideomycetes</taxon>
        <taxon>Dothideomycetidae</taxon>
        <taxon>Dothideales</taxon>
        <taxon>Saccotheciaceae</taxon>
        <taxon>Aureobasidium</taxon>
    </lineage>
</organism>
<sequence length="276" mass="31066">MAARRKKVIVDSPGDPDIAHSFIVCHEVENKTAAYLGFDLVSELRHFAVSWPCLRAYTAYDKISKNLSVDDAMTHPNGHENFSGIDDPEEAFPFMENDTVQAKNSVKNKRLAAILRRMEGDITALPGLSEDENSKRQTEAVKEFTAGHKDFSQFARLKATELGKLAMPKLHYEAAEEHDLEAANRCWVVLRSMRHAMYGKEFEKKFSEPAISRKVAVKLQHTPAWMQPKKTTTSGPPQKSAAVQMADELSKKIFTIRISPKLHAQDIEEDLQTSGR</sequence>
<reference evidence="1" key="2">
    <citation type="submission" date="2021-08" db="EMBL/GenBank/DDBJ databases">
        <authorList>
            <person name="Gostincar C."/>
            <person name="Sun X."/>
            <person name="Song Z."/>
            <person name="Gunde-Cimerman N."/>
        </authorList>
    </citation>
    <scope>NUCLEOTIDE SEQUENCE</scope>
    <source>
        <strain evidence="1">EXF-9298</strain>
    </source>
</reference>
<keyword evidence="2" id="KW-1185">Reference proteome</keyword>
<evidence type="ECO:0000313" key="2">
    <source>
        <dbReference type="Proteomes" id="UP000729357"/>
    </source>
</evidence>
<dbReference type="EMBL" id="JAHFXS010001828">
    <property type="protein sequence ID" value="KAG9975328.1"/>
    <property type="molecule type" value="Genomic_DNA"/>
</dbReference>
<feature type="non-terminal residue" evidence="1">
    <location>
        <position position="276"/>
    </location>
</feature>
<gene>
    <name evidence="1" type="ORF">KCU98_g11414</name>
</gene>
<accession>A0A9P8FLU7</accession>
<reference evidence="1" key="1">
    <citation type="journal article" date="2021" name="J Fungi (Basel)">
        <title>Virulence traits and population genomics of the black yeast Aureobasidium melanogenum.</title>
        <authorList>
            <person name="Cernosa A."/>
            <person name="Sun X."/>
            <person name="Gostincar C."/>
            <person name="Fang C."/>
            <person name="Gunde-Cimerman N."/>
            <person name="Song Z."/>
        </authorList>
    </citation>
    <scope>NUCLEOTIDE SEQUENCE</scope>
    <source>
        <strain evidence="1">EXF-9298</strain>
    </source>
</reference>
<dbReference type="AlphaFoldDB" id="A0A9P8FLU7"/>
<evidence type="ECO:0000313" key="1">
    <source>
        <dbReference type="EMBL" id="KAG9975328.1"/>
    </source>
</evidence>
<name>A0A9P8FLU7_AURME</name>
<proteinExistence type="predicted"/>
<protein>
    <submittedName>
        <fullName evidence="1">Uncharacterized protein</fullName>
    </submittedName>
</protein>
<comment type="caution">
    <text evidence="1">The sequence shown here is derived from an EMBL/GenBank/DDBJ whole genome shotgun (WGS) entry which is preliminary data.</text>
</comment>